<proteinExistence type="predicted"/>
<accession>A0A6N3DMR6</accession>
<dbReference type="AlphaFoldDB" id="A0A6N3DMR6"/>
<sequence>MREAKYETVEIMVDAELLEQLKPIIEPMGLTPESLAVQFIEWCVAPETQNEAISLLIKWKEEMELSSRQSR</sequence>
<reference evidence="1" key="1">
    <citation type="submission" date="2019-11" db="EMBL/GenBank/DDBJ databases">
        <authorList>
            <person name="Feng L."/>
        </authorList>
    </citation>
    <scope>NUCLEOTIDE SEQUENCE</scope>
    <source>
        <strain evidence="1">FplautiiLFYP42</strain>
    </source>
</reference>
<name>A0A6N3DMR6_FLAPL</name>
<dbReference type="RefSeq" id="WP_156621599.1">
    <property type="nucleotide sequence ID" value="NZ_BAABXT010000001.1"/>
</dbReference>
<dbReference type="EMBL" id="CACRUB010000031">
    <property type="protein sequence ID" value="VYU30250.1"/>
    <property type="molecule type" value="Genomic_DNA"/>
</dbReference>
<evidence type="ECO:0000313" key="1">
    <source>
        <dbReference type="EMBL" id="VYU30250.1"/>
    </source>
</evidence>
<protein>
    <submittedName>
        <fullName evidence="1">Uncharacterized protein</fullName>
    </submittedName>
</protein>
<organism evidence="1">
    <name type="scientific">Flavonifractor plautii</name>
    <name type="common">Fusobacterium plautii</name>
    <dbReference type="NCBI Taxonomy" id="292800"/>
    <lineage>
        <taxon>Bacteria</taxon>
        <taxon>Bacillati</taxon>
        <taxon>Bacillota</taxon>
        <taxon>Clostridia</taxon>
        <taxon>Eubacteriales</taxon>
        <taxon>Oscillospiraceae</taxon>
        <taxon>Flavonifractor</taxon>
    </lineage>
</organism>
<gene>
    <name evidence="1" type="ORF">FPLFYP42_01863</name>
</gene>